<evidence type="ECO:0000313" key="1">
    <source>
        <dbReference type="EMBL" id="TEB08164.1"/>
    </source>
</evidence>
<dbReference type="EMBL" id="QFGA01000001">
    <property type="protein sequence ID" value="TEB08164.1"/>
    <property type="molecule type" value="Genomic_DNA"/>
</dbReference>
<protein>
    <submittedName>
        <fullName evidence="1">Uncharacterized protein</fullName>
    </submittedName>
</protein>
<dbReference type="Proteomes" id="UP000298324">
    <property type="component" value="Unassembled WGS sequence"/>
</dbReference>
<accession>A0A4Y7RGN8</accession>
<keyword evidence="2" id="KW-1185">Reference proteome</keyword>
<sequence>MALTGGWKILDIKACDLPEKVASGFSEVFGGMVGATYIPVVYCATQVVAGINHMILCKQTLATKDASEAIVKVILHEQLPVDGGKFSLLNIENIVKGY</sequence>
<dbReference type="AlphaFoldDB" id="A0A4Y7RGN8"/>
<organism evidence="1 2">
    <name type="scientific">Pelotomaculum schinkii</name>
    <dbReference type="NCBI Taxonomy" id="78350"/>
    <lineage>
        <taxon>Bacteria</taxon>
        <taxon>Bacillati</taxon>
        <taxon>Bacillota</taxon>
        <taxon>Clostridia</taxon>
        <taxon>Eubacteriales</taxon>
        <taxon>Desulfotomaculaceae</taxon>
        <taxon>Pelotomaculum</taxon>
    </lineage>
</organism>
<evidence type="ECO:0000313" key="2">
    <source>
        <dbReference type="Proteomes" id="UP000298324"/>
    </source>
</evidence>
<dbReference type="RefSeq" id="WP_190239880.1">
    <property type="nucleotide sequence ID" value="NZ_QFGA01000001.1"/>
</dbReference>
<reference evidence="1 2" key="1">
    <citation type="journal article" date="2018" name="Environ. Microbiol.">
        <title>Novel energy conservation strategies and behaviour of Pelotomaculum schinkii driving syntrophic propionate catabolism.</title>
        <authorList>
            <person name="Hidalgo-Ahumada C.A.P."/>
            <person name="Nobu M.K."/>
            <person name="Narihiro T."/>
            <person name="Tamaki H."/>
            <person name="Liu W.T."/>
            <person name="Kamagata Y."/>
            <person name="Stams A.J.M."/>
            <person name="Imachi H."/>
            <person name="Sousa D.Z."/>
        </authorList>
    </citation>
    <scope>NUCLEOTIDE SEQUENCE [LARGE SCALE GENOMIC DNA]</scope>
    <source>
        <strain evidence="1 2">HH</strain>
    </source>
</reference>
<proteinExistence type="predicted"/>
<name>A0A4Y7RGN8_9FIRM</name>
<comment type="caution">
    <text evidence="1">The sequence shown here is derived from an EMBL/GenBank/DDBJ whole genome shotgun (WGS) entry which is preliminary data.</text>
</comment>
<gene>
    <name evidence="1" type="ORF">Psch_01719</name>
</gene>